<keyword evidence="2" id="KW-1185">Reference proteome</keyword>
<sequence length="98" mass="10782">MSGSNYHVSVQQILEGEKKLKLLSSLRLVSASKGSVKLNDIINPLEKVSSTVTPITCDQDFEKFIPILNECDEAVLSNEQLKSLVFVAGYLLNNTCSH</sequence>
<protein>
    <submittedName>
        <fullName evidence="1">Transposable element p transposase</fullName>
    </submittedName>
</protein>
<comment type="caution">
    <text evidence="1">The sequence shown here is derived from an EMBL/GenBank/DDBJ whole genome shotgun (WGS) entry which is preliminary data.</text>
</comment>
<reference evidence="1 2" key="1">
    <citation type="journal article" date="2021" name="Elife">
        <title>Chloroplast acquisition without the gene transfer in kleptoplastic sea slugs, Plakobranchus ocellatus.</title>
        <authorList>
            <person name="Maeda T."/>
            <person name="Takahashi S."/>
            <person name="Yoshida T."/>
            <person name="Shimamura S."/>
            <person name="Takaki Y."/>
            <person name="Nagai Y."/>
            <person name="Toyoda A."/>
            <person name="Suzuki Y."/>
            <person name="Arimoto A."/>
            <person name="Ishii H."/>
            <person name="Satoh N."/>
            <person name="Nishiyama T."/>
            <person name="Hasebe M."/>
            <person name="Maruyama T."/>
            <person name="Minagawa J."/>
            <person name="Obokata J."/>
            <person name="Shigenobu S."/>
        </authorList>
    </citation>
    <scope>NUCLEOTIDE SEQUENCE [LARGE SCALE GENOMIC DNA]</scope>
</reference>
<evidence type="ECO:0000313" key="2">
    <source>
        <dbReference type="Proteomes" id="UP000735302"/>
    </source>
</evidence>
<accession>A0AAV3YQY8</accession>
<gene>
    <name evidence="1" type="ORF">PoB_001205500</name>
</gene>
<dbReference type="EMBL" id="BLXT01001417">
    <property type="protein sequence ID" value="GFN85549.1"/>
    <property type="molecule type" value="Genomic_DNA"/>
</dbReference>
<name>A0AAV3YQY8_9GAST</name>
<evidence type="ECO:0000313" key="1">
    <source>
        <dbReference type="EMBL" id="GFN85549.1"/>
    </source>
</evidence>
<dbReference type="Proteomes" id="UP000735302">
    <property type="component" value="Unassembled WGS sequence"/>
</dbReference>
<dbReference type="AlphaFoldDB" id="A0AAV3YQY8"/>
<proteinExistence type="predicted"/>
<organism evidence="1 2">
    <name type="scientific">Plakobranchus ocellatus</name>
    <dbReference type="NCBI Taxonomy" id="259542"/>
    <lineage>
        <taxon>Eukaryota</taxon>
        <taxon>Metazoa</taxon>
        <taxon>Spiralia</taxon>
        <taxon>Lophotrochozoa</taxon>
        <taxon>Mollusca</taxon>
        <taxon>Gastropoda</taxon>
        <taxon>Heterobranchia</taxon>
        <taxon>Euthyneura</taxon>
        <taxon>Panpulmonata</taxon>
        <taxon>Sacoglossa</taxon>
        <taxon>Placobranchoidea</taxon>
        <taxon>Plakobranchidae</taxon>
        <taxon>Plakobranchus</taxon>
    </lineage>
</organism>